<reference evidence="12 13" key="1">
    <citation type="submission" date="2019-03" db="EMBL/GenBank/DDBJ databases">
        <title>Cellulosimicrobium funkei JCM14302 Assembly.</title>
        <authorList>
            <person name="Dou T."/>
        </authorList>
    </citation>
    <scope>NUCLEOTIDE SEQUENCE [LARGE SCALE GENOMIC DNA]</scope>
    <source>
        <strain evidence="12 13">JCM 14302</strain>
    </source>
</reference>
<dbReference type="Pfam" id="PF02880">
    <property type="entry name" value="PGM_PMM_III"/>
    <property type="match status" value="1"/>
</dbReference>
<feature type="region of interest" description="Disordered" evidence="7">
    <location>
        <begin position="489"/>
        <end position="513"/>
    </location>
</feature>
<dbReference type="GO" id="GO:0046872">
    <property type="term" value="F:metal ion binding"/>
    <property type="evidence" value="ECO:0007669"/>
    <property type="project" value="UniProtKB-KW"/>
</dbReference>
<comment type="caution">
    <text evidence="12">The sequence shown here is derived from an EMBL/GenBank/DDBJ whole genome shotgun (WGS) entry which is preliminary data.</text>
</comment>
<dbReference type="Proteomes" id="UP000298003">
    <property type="component" value="Unassembled WGS sequence"/>
</dbReference>
<dbReference type="PANTHER" id="PTHR43771:SF1">
    <property type="entry name" value="PHOSPHOMANNOMUTASE"/>
    <property type="match status" value="1"/>
</dbReference>
<sequence>MPTSLARDVLHRVVKAYDVRGVVPDELGPEVTRALGAAFVEVVVRPDAVARGVLPRVVVARDMRDSGPSLVAAFVDGARTAGAQVLDAGLCSTDELYFAAGDLEAAGAMFTASHNPARYNGIKLCLPGARPVGQDAGLGATAERAAELLAGAPLGEAALGEAALGGVQEVDVLRPYAERLRTLVDLSGDRRLRVVVDAGNGMAGLTVPAVLGMAAGLPALPLGIVPLFFELDGSFPHHEANPLVPANTATLQAEVVRRRADLGLAFDGDADRCFVVDERGRRVDPSALTALVGLREARRVQEQGGEPVVLHNVITSRAVPEILAAHGVRTVRTRVGHSFVKGVMAQEGAVFGGEHSGHFYFRDFFGADSGLLTAMHVLSALAEQDRPLSELVGDLDPYVRSGEVDVVTGDPARAQETVLDALGAQFGAATLEVDRLDGVTVSRWSGPDPWWLNVRASNTEPLLRVNVEAADAETMRFVRDLVLRALDPAGPAEQGVGSPRDSAAITSSTERTG</sequence>
<dbReference type="InterPro" id="IPR005846">
    <property type="entry name" value="A-D-PHexomutase_a/b/a-III"/>
</dbReference>
<dbReference type="InterPro" id="IPR005841">
    <property type="entry name" value="Alpha-D-phosphohexomutase_SF"/>
</dbReference>
<dbReference type="Pfam" id="PF02879">
    <property type="entry name" value="PGM_PMM_II"/>
    <property type="match status" value="1"/>
</dbReference>
<dbReference type="AlphaFoldDB" id="A0A4Y8R952"/>
<evidence type="ECO:0000256" key="5">
    <source>
        <dbReference type="ARBA" id="ARBA00022842"/>
    </source>
</evidence>
<gene>
    <name evidence="12" type="primary">manB</name>
    <name evidence="12" type="ORF">E1O70_00610</name>
</gene>
<dbReference type="GO" id="GO:0005975">
    <property type="term" value="P:carbohydrate metabolic process"/>
    <property type="evidence" value="ECO:0007669"/>
    <property type="project" value="InterPro"/>
</dbReference>
<evidence type="ECO:0000259" key="9">
    <source>
        <dbReference type="Pfam" id="PF02878"/>
    </source>
</evidence>
<evidence type="ECO:0000256" key="4">
    <source>
        <dbReference type="ARBA" id="ARBA00022723"/>
    </source>
</evidence>
<comment type="cofactor">
    <cofactor evidence="1">
        <name>Mg(2+)</name>
        <dbReference type="ChEBI" id="CHEBI:18420"/>
    </cofactor>
</comment>
<dbReference type="InterPro" id="IPR005843">
    <property type="entry name" value="A-D-PHexomutase_C"/>
</dbReference>
<dbReference type="Gene3D" id="3.40.120.10">
    <property type="entry name" value="Alpha-D-Glucose-1,6-Bisphosphate, subunit A, domain 3"/>
    <property type="match status" value="3"/>
</dbReference>
<evidence type="ECO:0000256" key="1">
    <source>
        <dbReference type="ARBA" id="ARBA00001946"/>
    </source>
</evidence>
<dbReference type="InterPro" id="IPR016055">
    <property type="entry name" value="A-D-PHexomutase_a/b/a-I/II/III"/>
</dbReference>
<accession>A0A4Y8R952</accession>
<dbReference type="EMBL" id="SOZH01000001">
    <property type="protein sequence ID" value="TFF17553.1"/>
    <property type="molecule type" value="Genomic_DNA"/>
</dbReference>
<feature type="domain" description="Alpha-D-phosphohexomutase alpha/beta/alpha" evidence="9">
    <location>
        <begin position="13"/>
        <end position="135"/>
    </location>
</feature>
<evidence type="ECO:0000256" key="6">
    <source>
        <dbReference type="ARBA" id="ARBA00023235"/>
    </source>
</evidence>
<keyword evidence="5" id="KW-0460">Magnesium</keyword>
<evidence type="ECO:0000259" key="8">
    <source>
        <dbReference type="Pfam" id="PF00408"/>
    </source>
</evidence>
<comment type="similarity">
    <text evidence="2">Belongs to the phosphohexose mutase family.</text>
</comment>
<evidence type="ECO:0000256" key="7">
    <source>
        <dbReference type="SAM" id="MobiDB-lite"/>
    </source>
</evidence>
<feature type="domain" description="Alpha-D-phosphohexomutase alpha/beta/alpha" evidence="10">
    <location>
        <begin position="175"/>
        <end position="280"/>
    </location>
</feature>
<name>A0A4Y8R952_9MICO</name>
<protein>
    <submittedName>
        <fullName evidence="12">Phosphomannomutase/phosphoglucomutase</fullName>
    </submittedName>
</protein>
<dbReference type="SUPFAM" id="SSF53738">
    <property type="entry name" value="Phosphoglucomutase, first 3 domains"/>
    <property type="match status" value="3"/>
</dbReference>
<evidence type="ECO:0000259" key="10">
    <source>
        <dbReference type="Pfam" id="PF02879"/>
    </source>
</evidence>
<keyword evidence="6" id="KW-0413">Isomerase</keyword>
<evidence type="ECO:0000259" key="11">
    <source>
        <dbReference type="Pfam" id="PF02880"/>
    </source>
</evidence>
<dbReference type="Gene3D" id="3.30.310.50">
    <property type="entry name" value="Alpha-D-phosphohexomutase, C-terminal domain"/>
    <property type="match status" value="1"/>
</dbReference>
<keyword evidence="4" id="KW-0479">Metal-binding</keyword>
<dbReference type="SUPFAM" id="SSF55957">
    <property type="entry name" value="Phosphoglucomutase, C-terminal domain"/>
    <property type="match status" value="1"/>
</dbReference>
<dbReference type="CDD" id="cd03089">
    <property type="entry name" value="PMM_PGM"/>
    <property type="match status" value="1"/>
</dbReference>
<organism evidence="12 13">
    <name type="scientific">Cellulosimicrobium funkei</name>
    <dbReference type="NCBI Taxonomy" id="264251"/>
    <lineage>
        <taxon>Bacteria</taxon>
        <taxon>Bacillati</taxon>
        <taxon>Actinomycetota</taxon>
        <taxon>Actinomycetes</taxon>
        <taxon>Micrococcales</taxon>
        <taxon>Promicromonosporaceae</taxon>
        <taxon>Cellulosimicrobium</taxon>
    </lineage>
</organism>
<dbReference type="Pfam" id="PF00408">
    <property type="entry name" value="PGM_PMM_IV"/>
    <property type="match status" value="1"/>
</dbReference>
<feature type="compositionally biased region" description="Polar residues" evidence="7">
    <location>
        <begin position="504"/>
        <end position="513"/>
    </location>
</feature>
<evidence type="ECO:0000313" key="12">
    <source>
        <dbReference type="EMBL" id="TFF17553.1"/>
    </source>
</evidence>
<keyword evidence="3" id="KW-0597">Phosphoprotein</keyword>
<feature type="domain" description="Alpha-D-phosphohexomutase alpha/beta/alpha" evidence="11">
    <location>
        <begin position="288"/>
        <end position="394"/>
    </location>
</feature>
<dbReference type="InterPro" id="IPR036900">
    <property type="entry name" value="A-D-PHexomutase_C_sf"/>
</dbReference>
<dbReference type="PRINTS" id="PR00509">
    <property type="entry name" value="PGMPMM"/>
</dbReference>
<dbReference type="GO" id="GO:0016868">
    <property type="term" value="F:intramolecular phosphotransferase activity"/>
    <property type="evidence" value="ECO:0007669"/>
    <property type="project" value="InterPro"/>
</dbReference>
<dbReference type="Pfam" id="PF02878">
    <property type="entry name" value="PGM_PMM_I"/>
    <property type="match status" value="1"/>
</dbReference>
<evidence type="ECO:0000256" key="3">
    <source>
        <dbReference type="ARBA" id="ARBA00022553"/>
    </source>
</evidence>
<evidence type="ECO:0000313" key="13">
    <source>
        <dbReference type="Proteomes" id="UP000298003"/>
    </source>
</evidence>
<dbReference type="PANTHER" id="PTHR43771">
    <property type="entry name" value="PHOSPHOMANNOMUTASE"/>
    <property type="match status" value="1"/>
</dbReference>
<feature type="domain" description="Alpha-D-phosphohexomutase C-terminal" evidence="8">
    <location>
        <begin position="427"/>
        <end position="481"/>
    </location>
</feature>
<keyword evidence="13" id="KW-1185">Reference proteome</keyword>
<dbReference type="InterPro" id="IPR005845">
    <property type="entry name" value="A-D-PHexomutase_a/b/a-II"/>
</dbReference>
<proteinExistence type="inferred from homology"/>
<evidence type="ECO:0000256" key="2">
    <source>
        <dbReference type="ARBA" id="ARBA00010231"/>
    </source>
</evidence>
<dbReference type="InterPro" id="IPR005844">
    <property type="entry name" value="A-D-PHexomutase_a/b/a-I"/>
</dbReference>